<organism evidence="1 2">
    <name type="scientific">Dichomitus squalens</name>
    <dbReference type="NCBI Taxonomy" id="114155"/>
    <lineage>
        <taxon>Eukaryota</taxon>
        <taxon>Fungi</taxon>
        <taxon>Dikarya</taxon>
        <taxon>Basidiomycota</taxon>
        <taxon>Agaricomycotina</taxon>
        <taxon>Agaricomycetes</taxon>
        <taxon>Polyporales</taxon>
        <taxon>Polyporaceae</taxon>
        <taxon>Dichomitus</taxon>
    </lineage>
</organism>
<gene>
    <name evidence="1" type="ORF">BD310DRAFT_280660</name>
</gene>
<accession>A0A4Q9QAH4</accession>
<dbReference type="EMBL" id="ML145085">
    <property type="protein sequence ID" value="TBU64657.1"/>
    <property type="molecule type" value="Genomic_DNA"/>
</dbReference>
<evidence type="ECO:0000313" key="1">
    <source>
        <dbReference type="EMBL" id="TBU64657.1"/>
    </source>
</evidence>
<evidence type="ECO:0000313" key="2">
    <source>
        <dbReference type="Proteomes" id="UP000292082"/>
    </source>
</evidence>
<name>A0A4Q9QAH4_9APHY</name>
<reference evidence="1 2" key="1">
    <citation type="submission" date="2019-01" db="EMBL/GenBank/DDBJ databases">
        <title>Draft genome sequences of three monokaryotic isolates of the white-rot basidiomycete fungus Dichomitus squalens.</title>
        <authorList>
            <consortium name="DOE Joint Genome Institute"/>
            <person name="Lopez S.C."/>
            <person name="Andreopoulos B."/>
            <person name="Pangilinan J."/>
            <person name="Lipzen A."/>
            <person name="Riley R."/>
            <person name="Ahrendt S."/>
            <person name="Ng V."/>
            <person name="Barry K."/>
            <person name="Daum C."/>
            <person name="Grigoriev I.V."/>
            <person name="Hilden K.S."/>
            <person name="Makela M.R."/>
            <person name="de Vries R.P."/>
        </authorList>
    </citation>
    <scope>NUCLEOTIDE SEQUENCE [LARGE SCALE GENOMIC DNA]</scope>
    <source>
        <strain evidence="1 2">CBS 464.89</strain>
    </source>
</reference>
<dbReference type="Proteomes" id="UP000292082">
    <property type="component" value="Unassembled WGS sequence"/>
</dbReference>
<proteinExistence type="predicted"/>
<sequence length="70" mass="7579">MGRRPAWMSLFGSWNHMGYVRLAADASRKPPHRTSGSSISVKVCPATEGLDLARLCPRHGTGCPRIRCGG</sequence>
<dbReference type="AlphaFoldDB" id="A0A4Q9QAH4"/>
<keyword evidence="2" id="KW-1185">Reference proteome</keyword>
<protein>
    <submittedName>
        <fullName evidence="1">Uncharacterized protein</fullName>
    </submittedName>
</protein>